<dbReference type="AlphaFoldDB" id="A0A844ZVG1"/>
<dbReference type="RefSeq" id="WP_160605452.1">
    <property type="nucleotide sequence ID" value="NZ_WTYX01000002.1"/>
</dbReference>
<evidence type="ECO:0000256" key="1">
    <source>
        <dbReference type="ARBA" id="ARBA00022729"/>
    </source>
</evidence>
<proteinExistence type="predicted"/>
<evidence type="ECO:0000313" key="5">
    <source>
        <dbReference type="Proteomes" id="UP000442714"/>
    </source>
</evidence>
<dbReference type="Proteomes" id="UP000442714">
    <property type="component" value="Unassembled WGS sequence"/>
</dbReference>
<reference evidence="4 5" key="1">
    <citation type="submission" date="2019-12" db="EMBL/GenBank/DDBJ databases">
        <title>Genomic-based taxomic classification of the family Erythrobacteraceae.</title>
        <authorList>
            <person name="Xu L."/>
        </authorList>
    </citation>
    <scope>NUCLEOTIDE SEQUENCE [LARGE SCALE GENOMIC DNA]</scope>
    <source>
        <strain evidence="4 5">KCTC 52763</strain>
    </source>
</reference>
<dbReference type="InterPro" id="IPR027039">
    <property type="entry name" value="Crtac1"/>
</dbReference>
<organism evidence="4 5">
    <name type="scientific">Pontixanthobacter aquaemixtae</name>
    <dbReference type="NCBI Taxonomy" id="1958940"/>
    <lineage>
        <taxon>Bacteria</taxon>
        <taxon>Pseudomonadati</taxon>
        <taxon>Pseudomonadota</taxon>
        <taxon>Alphaproteobacteria</taxon>
        <taxon>Sphingomonadales</taxon>
        <taxon>Erythrobacteraceae</taxon>
        <taxon>Pontixanthobacter</taxon>
    </lineage>
</organism>
<protein>
    <submittedName>
        <fullName evidence="4">CRTAC1 family protein</fullName>
    </submittedName>
</protein>
<keyword evidence="5" id="KW-1185">Reference proteome</keyword>
<keyword evidence="1 2" id="KW-0732">Signal</keyword>
<evidence type="ECO:0000259" key="3">
    <source>
        <dbReference type="Pfam" id="PF07593"/>
    </source>
</evidence>
<dbReference type="Pfam" id="PF13517">
    <property type="entry name" value="FG-GAP_3"/>
    <property type="match status" value="3"/>
</dbReference>
<feature type="chain" id="PRO_5032671244" evidence="2">
    <location>
        <begin position="21"/>
        <end position="768"/>
    </location>
</feature>
<dbReference type="InterPro" id="IPR011519">
    <property type="entry name" value="UnbV_ASPIC"/>
</dbReference>
<name>A0A844ZVG1_9SPHN</name>
<dbReference type="InterPro" id="IPR013517">
    <property type="entry name" value="FG-GAP"/>
</dbReference>
<dbReference type="PANTHER" id="PTHR16026:SF0">
    <property type="entry name" value="CARTILAGE ACIDIC PROTEIN 1"/>
    <property type="match status" value="1"/>
</dbReference>
<dbReference type="Pfam" id="PF07593">
    <property type="entry name" value="UnbV_ASPIC"/>
    <property type="match status" value="1"/>
</dbReference>
<gene>
    <name evidence="4" type="ORF">GRI41_12900</name>
</gene>
<accession>A0A844ZVG1</accession>
<comment type="caution">
    <text evidence="4">The sequence shown here is derived from an EMBL/GenBank/DDBJ whole genome shotgun (WGS) entry which is preliminary data.</text>
</comment>
<feature type="domain" description="ASPIC/UnbV" evidence="3">
    <location>
        <begin position="664"/>
        <end position="735"/>
    </location>
</feature>
<evidence type="ECO:0000256" key="2">
    <source>
        <dbReference type="SAM" id="SignalP"/>
    </source>
</evidence>
<dbReference type="PANTHER" id="PTHR16026">
    <property type="entry name" value="CARTILAGE ACIDIC PROTEIN 1"/>
    <property type="match status" value="1"/>
</dbReference>
<dbReference type="OrthoDB" id="1488578at2"/>
<dbReference type="InterPro" id="IPR028994">
    <property type="entry name" value="Integrin_alpha_N"/>
</dbReference>
<dbReference type="SUPFAM" id="SSF69318">
    <property type="entry name" value="Integrin alpha N-terminal domain"/>
    <property type="match status" value="2"/>
</dbReference>
<dbReference type="EMBL" id="WTYX01000002">
    <property type="protein sequence ID" value="MXO91728.1"/>
    <property type="molecule type" value="Genomic_DNA"/>
</dbReference>
<dbReference type="Gene3D" id="2.130.10.130">
    <property type="entry name" value="Integrin alpha, N-terminal"/>
    <property type="match status" value="1"/>
</dbReference>
<feature type="signal peptide" evidence="2">
    <location>
        <begin position="1"/>
        <end position="20"/>
    </location>
</feature>
<evidence type="ECO:0000313" key="4">
    <source>
        <dbReference type="EMBL" id="MXO91728.1"/>
    </source>
</evidence>
<sequence>MFKKTAIVALVLALIVGVWAANDLRTDPKFRGSLADHVADIEPQPGTAGMIAMIAEVDDHRGGSVIGGWYAELVRWLNGNRAIENEADARRALKIALRHLMHGDTQDALDGLHAIEGQAQSGALPTEVQAEIEQWIALSYLRLGEQQNCFFNPHASACIIPLDTQAIHQLREGSTKAIAYYEDKVLARDPEDYNAKWLLNIAYMTLGEYPEGVPQEHLIGMPGLIEAYEGPAFANVADFAGVDDMNLSGAAVVDDFDNDGLLDLFTTEWQKDGLIHFYLRDEDGTFREATEEAGLAGLRGGLNAIHADFDNDGHTDIYLMRGAWGGPFGLVPNSLLRNKGDGTFEDVTVDAGLLEFEPTITSAFADLDNDGWLDLIVANEKQGQLRPDGVIGIFMNNQKGGFAPLPEERGISIACNPKGVAIGDFDADNAQDIYISCQKRSNLLMRNLAADNGGMVAFEDVTEAAGVGLPEYSFSTWFFDYDNDGRQDLFVASYDFADNAGSAGAMGRSYAGLEGSDRRPALFRNLGGGRFEDVTGQMGLNSASYTMGASFGDFDNDGWLDMYWGTGAPPYDAVYPNTALLNRGGKSFLDITASSGLGHIQKGHGIAFADFDMDGDEDIFAQMGGAQPGDTFQNALFENLGEDRSAGNTWIKLRLEGKRSNRSAIGARIRVDVTEEDGSERSLYRVVNTGGSFGSNPLLRHIGLGSAESIKRIVIEWPASGITQPMTGFEPNSAYHIVEGRTPFARLPVTTKKFTRASNRREHDHAAM</sequence>